<dbReference type="SMART" id="SM00387">
    <property type="entry name" value="HATPase_c"/>
    <property type="match status" value="1"/>
</dbReference>
<keyword evidence="9" id="KW-0175">Coiled coil</keyword>
<dbReference type="InterPro" id="IPR036890">
    <property type="entry name" value="HATPase_C_sf"/>
</dbReference>
<dbReference type="InterPro" id="IPR002545">
    <property type="entry name" value="CheW-lke_dom"/>
</dbReference>
<dbReference type="SUPFAM" id="SSF55874">
    <property type="entry name" value="ATPase domain of HSP90 chaperone/DNA topoisomerase II/histidine kinase"/>
    <property type="match status" value="1"/>
</dbReference>
<dbReference type="PRINTS" id="PR00344">
    <property type="entry name" value="BCTRLSENSOR"/>
</dbReference>
<dbReference type="Gene3D" id="3.40.50.2300">
    <property type="match status" value="1"/>
</dbReference>
<evidence type="ECO:0000256" key="10">
    <source>
        <dbReference type="SAM" id="MobiDB-lite"/>
    </source>
</evidence>
<name>A0ABP9APN5_9GAMM</name>
<evidence type="ECO:0000256" key="7">
    <source>
        <dbReference type="PROSITE-ProRule" id="PRU00110"/>
    </source>
</evidence>
<dbReference type="InterPro" id="IPR004105">
    <property type="entry name" value="CheA-like_dim"/>
</dbReference>
<dbReference type="InterPro" id="IPR036061">
    <property type="entry name" value="CheW-like_dom_sf"/>
</dbReference>
<evidence type="ECO:0000259" key="13">
    <source>
        <dbReference type="PROSITE" id="PS50851"/>
    </source>
</evidence>
<comment type="catalytic activity">
    <reaction evidence="1">
        <text>ATP + protein L-histidine = ADP + protein N-phospho-L-histidine.</text>
        <dbReference type="EC" id="2.7.13.3"/>
    </reaction>
</comment>
<feature type="coiled-coil region" evidence="9">
    <location>
        <begin position="1168"/>
        <end position="1358"/>
    </location>
</feature>
<feature type="modified residue" description="4-aspartylphosphate" evidence="8">
    <location>
        <position position="2425"/>
    </location>
</feature>
<dbReference type="CDD" id="cd17546">
    <property type="entry name" value="REC_hyHK_CKI1_RcsC-like"/>
    <property type="match status" value="1"/>
</dbReference>
<evidence type="ECO:0000256" key="5">
    <source>
        <dbReference type="ARBA" id="ARBA00022777"/>
    </source>
</evidence>
<accession>A0ABP9APN5</accession>
<dbReference type="SUPFAM" id="SSF52172">
    <property type="entry name" value="CheY-like"/>
    <property type="match status" value="1"/>
</dbReference>
<feature type="domain" description="Response regulatory" evidence="12">
    <location>
        <begin position="2376"/>
        <end position="2492"/>
    </location>
</feature>
<feature type="domain" description="HPt" evidence="14">
    <location>
        <begin position="1424"/>
        <end position="1528"/>
    </location>
</feature>
<dbReference type="InterPro" id="IPR011006">
    <property type="entry name" value="CheY-like_superfamily"/>
</dbReference>
<feature type="modified residue" description="Phosphohistidine" evidence="7">
    <location>
        <position position="1471"/>
    </location>
</feature>
<evidence type="ECO:0000256" key="4">
    <source>
        <dbReference type="ARBA" id="ARBA00022679"/>
    </source>
</evidence>
<dbReference type="EMBL" id="BAABJE010000001">
    <property type="protein sequence ID" value="GAA4784466.1"/>
    <property type="molecule type" value="Genomic_DNA"/>
</dbReference>
<dbReference type="InterPro" id="IPR004358">
    <property type="entry name" value="Sig_transdc_His_kin-like_C"/>
</dbReference>
<reference evidence="16" key="1">
    <citation type="journal article" date="2019" name="Int. J. Syst. Evol. Microbiol.">
        <title>The Global Catalogue of Microorganisms (GCM) 10K type strain sequencing project: providing services to taxonomists for standard genome sequencing and annotation.</title>
        <authorList>
            <consortium name="The Broad Institute Genomics Platform"/>
            <consortium name="The Broad Institute Genome Sequencing Center for Infectious Disease"/>
            <person name="Wu L."/>
            <person name="Ma J."/>
        </authorList>
    </citation>
    <scope>NUCLEOTIDE SEQUENCE [LARGE SCALE GENOMIC DNA]</scope>
    <source>
        <strain evidence="16">JCM 18204</strain>
    </source>
</reference>
<keyword evidence="6" id="KW-0902">Two-component regulatory system</keyword>
<proteinExistence type="predicted"/>
<evidence type="ECO:0000259" key="11">
    <source>
        <dbReference type="PROSITE" id="PS50109"/>
    </source>
</evidence>
<dbReference type="SMART" id="SM00260">
    <property type="entry name" value="CheW"/>
    <property type="match status" value="1"/>
</dbReference>
<dbReference type="InterPro" id="IPR001789">
    <property type="entry name" value="Sig_transdc_resp-reg_receiver"/>
</dbReference>
<evidence type="ECO:0000256" key="2">
    <source>
        <dbReference type="ARBA" id="ARBA00012438"/>
    </source>
</evidence>
<dbReference type="InterPro" id="IPR051315">
    <property type="entry name" value="Bact_Chemotaxis_CheA"/>
</dbReference>
<dbReference type="PROSITE" id="PS50894">
    <property type="entry name" value="HPT"/>
    <property type="match status" value="2"/>
</dbReference>
<feature type="compositionally biased region" description="Acidic residues" evidence="10">
    <location>
        <begin position="1837"/>
        <end position="1848"/>
    </location>
</feature>
<feature type="domain" description="HPt" evidence="14">
    <location>
        <begin position="749"/>
        <end position="856"/>
    </location>
</feature>
<feature type="domain" description="Histidine kinase" evidence="11">
    <location>
        <begin position="1990"/>
        <end position="2220"/>
    </location>
</feature>
<evidence type="ECO:0000259" key="14">
    <source>
        <dbReference type="PROSITE" id="PS50894"/>
    </source>
</evidence>
<comment type="caution">
    <text evidence="15">The sequence shown here is derived from an EMBL/GenBank/DDBJ whole genome shotgun (WGS) entry which is preliminary data.</text>
</comment>
<dbReference type="PANTHER" id="PTHR43395:SF8">
    <property type="entry name" value="HISTIDINE KINASE"/>
    <property type="match status" value="1"/>
</dbReference>
<dbReference type="Gene3D" id="2.30.30.40">
    <property type="entry name" value="SH3 Domains"/>
    <property type="match status" value="1"/>
</dbReference>
<dbReference type="PROSITE" id="PS50109">
    <property type="entry name" value="HIS_KIN"/>
    <property type="match status" value="1"/>
</dbReference>
<keyword evidence="3 8" id="KW-0597">Phosphoprotein</keyword>
<evidence type="ECO:0000256" key="3">
    <source>
        <dbReference type="ARBA" id="ARBA00022553"/>
    </source>
</evidence>
<feature type="domain" description="CheW-like" evidence="13">
    <location>
        <begin position="2222"/>
        <end position="2356"/>
    </location>
</feature>
<dbReference type="SMART" id="SM01231">
    <property type="entry name" value="H-kinase_dim"/>
    <property type="match status" value="1"/>
</dbReference>
<dbReference type="SUPFAM" id="SSF47226">
    <property type="entry name" value="Histidine-containing phosphotransfer domain, HPT domain"/>
    <property type="match status" value="5"/>
</dbReference>
<dbReference type="PANTHER" id="PTHR43395">
    <property type="entry name" value="SENSOR HISTIDINE KINASE CHEA"/>
    <property type="match status" value="1"/>
</dbReference>
<sequence length="2499" mass="269479">MTALHDAIEYSALGWVKPELDETLRLVRVEIEGFADDPSDTSRMRVCADLLHQVQGTLRMVELYAPAMVAEEMEQLSVALQNGQASDRDGACSALMRGVVLLPDYLERLQSGHKEISIVLLPMLNELRAARGEAGLSESVLFNPDLDRPLPATLPKATPLSPAARAHEVAPYLVRLRDALQSWPEQGPPGDAEGLHFAAEALLARTTDESQRRMLWVASMVATALRDKAMTSSAGLRQAFASVDRESRGIFQQGGFDAPRADAALEPTRQLLYHVAHSDSVHPALSKLRDVFALDALKPTESELDHARGSVAGRNRSLLDTVSAAIKEDLLRVKDELDLYLRTGKSNPAELQPQAERLQNVSDTLGMLGLGLARSLVLQQREAMQEIVDGKRKADETALLEVAGALLYVDASLDDQVARLASGDSVDSEDDLAGAEARKVLDVLVREAIANFALARQAFVAFVETAWSHAELEPVPKLLRDVSGALNILELPQPAQYLDGVRLYTEIELLERRRIPNGRQLDTFADALASVEYYLEALRESRANRDDILDIARNSLEALGYWPLPAERPAAAPVAVPAVEMPAVEMRAVETPAVEVPAVVEAAVVEVPAVEPVAIEAAAVEPAAVEPAAAAPAVVEAATIAPVAETPAPAAPVEAKPFVPLFLPPREPVAPTPTPVPVVEPVAFAPPVETAPAADVVPPVEAVEARSAVDVLTDAEPAAPAAPPPAAPTAAPVVEPAVEPVAAGFDATSDDIDDEIREIFLEEFEEEIGNLALLLPAWKADPNNIELLQPVRRVFHTLKGSGRLVGAKTLGEFSWKIENMLNKVRDGHRPATPPVVAMVDQAYSTLPQLHAALRGEGGVTVDLRAMESFAERIAGGEEVMPVIAAIATAPAVVDTAPVEAPSVEVAPVVEPVVAEAPAAVEEDGIPVSVDAILLEILQAEVGGHLTTIHGWLARARSAPVAADEPLVRAIHTMNGAFAMAEVPSITDALTPAEGYVHRLLASAEVADAEGVDAIGELAERVRATISALTVQGGRVPRCDALSARFVALRDSLPDSRSVGGLVEEPVGFEDGAPASTVEQPVELTELDLSAYGHFDATPDAPATVRETARASDFGPLMLTAEDEAELARLLGQAESAPVDTTASALDAVDVDAPQAPADAALPADPDDAERLLALMESFEAERLEAERAEAARAEAERLEAERLEAERAVAALREREQQDFIRIENERLEAERLKAERLEAERLEAERLEAERLEAERLEAERLEAERLEAERLEAERLEAERLEAERLEAERLEAERLEAERLEAERLEAERLETERAEAAFREQELLDLIRIEDERLEAERQQAVQREAELLEAERLLAEGGEPEPAEHVELPAFADFEIPPVLAEPAPVEPAPVAATATQTSVVSVLLAHSAVVDPDDALEMGDLDADLVDIFVEEGRDLLDHSDQLLVRLRESPDEREVIAGLQRDLHTLKGGARMAGIMAIGELGHAMESLLEAAAEHRLQLGRQDIPLLEGGFDRLHTMVTRVGDRRAVAMPDALIAAFDTRALGHALESAPAAPQVQVEDAFDDIEFTAPAVETPAVEEAVIESPAVESLVVEEITLEAPAVEAHAVEEHAVEEAAVEALALEELTLETSALDLVEFDMPESAAPVADAPAGTLVDEIALEDFVFDEEISLETTPEAERSVEQPLAEQPRVEYTPVDDAFADVVLPVQEPVSNDGDAAFAPDAAVGDATSSALDLPAFELEDFEALLAGTPARETPALEPAAIEAPAVEEHAIEESALEAHAFDTDAVDALVVETPAHDAPALEEVVLEEPALEQPALEESALEERAVEEPAVEEPAAEEPGIDQPEVADVAQSAYTPPVFAPLPGLKPLSMPMDFSAGADDDLGLRGTQEQVRVRAELLDRLVNYAGEVAIYRSRLEQQLGAFRGATAEMEQTNLRLRDQLRRLEIETEAQIIARYQREGETRDATFDPLELDRFSNLQQLSRALAETATDLSSLQGTLDDLTQGYETLLLQQSRVSSELQEGLMRTRMVPFDTVVPRLRRVLRQASTDSGKPAQLKLEGAQGELDRNVLERMTAPLEHMLRNAVAHGLEKPGIRAQSGKPEEGVVTLSIRKEGSEVVLQISDDGRGLDRKAIRERGEARGLVRKDVPLSNTQLDALIFEPGFSTAEEVTRLAGRGVGMDVVASEVRQLGGTIDIQSELGKGTVFTLRLPQTLAVTQAAFVRVGETTFAVPIASVRGVGRIPREALAKGDVSSYRYGNEEYVLHDLGSLIGHAPAKAEGQLQMPVLLTRSGDLHVAVTVDQIVGNREIVVKPIGPQVASIPGIFGATIMGDGSVVVILDVAPLVRRQAALLPDEQIEEAAPVESRAVPLVMVVDDSITMRKVTGRVLERNNFEVVTAKDGLDALERLAEVVPDLMLLDIEMPRMDGYELATAMKADPRLAKVPIIMITSRTGDKHRQRAMDIGVDRYLGKPYQENELMRNVFGLLEAVRSDA</sequence>
<dbReference type="Pfam" id="PF01627">
    <property type="entry name" value="Hpt"/>
    <property type="match status" value="3"/>
</dbReference>
<dbReference type="InterPro" id="IPR003594">
    <property type="entry name" value="HATPase_dom"/>
</dbReference>
<dbReference type="Gene3D" id="3.30.565.10">
    <property type="entry name" value="Histidine kinase-like ATPase, C-terminal domain"/>
    <property type="match status" value="1"/>
</dbReference>
<dbReference type="InterPro" id="IPR005467">
    <property type="entry name" value="His_kinase_dom"/>
</dbReference>
<dbReference type="InterPro" id="IPR058661">
    <property type="entry name" value="FimL_2nd"/>
</dbReference>
<keyword evidence="4" id="KW-0808">Transferase</keyword>
<dbReference type="SUPFAM" id="SSF50341">
    <property type="entry name" value="CheW-like"/>
    <property type="match status" value="1"/>
</dbReference>
<feature type="modified residue" description="Phosphohistidine" evidence="7">
    <location>
        <position position="796"/>
    </location>
</feature>
<evidence type="ECO:0000256" key="6">
    <source>
        <dbReference type="ARBA" id="ARBA00023012"/>
    </source>
</evidence>
<evidence type="ECO:0000256" key="1">
    <source>
        <dbReference type="ARBA" id="ARBA00000085"/>
    </source>
</evidence>
<dbReference type="InterPro" id="IPR008207">
    <property type="entry name" value="Sig_transdc_His_kin_Hpt_dom"/>
</dbReference>
<dbReference type="CDD" id="cd00088">
    <property type="entry name" value="HPT"/>
    <property type="match status" value="2"/>
</dbReference>
<protein>
    <recommendedName>
        <fullName evidence="2">histidine kinase</fullName>
        <ecNumber evidence="2">2.7.13.3</ecNumber>
    </recommendedName>
</protein>
<keyword evidence="5" id="KW-0418">Kinase</keyword>
<evidence type="ECO:0000313" key="16">
    <source>
        <dbReference type="Proteomes" id="UP001499959"/>
    </source>
</evidence>
<evidence type="ECO:0000256" key="8">
    <source>
        <dbReference type="PROSITE-ProRule" id="PRU00169"/>
    </source>
</evidence>
<gene>
    <name evidence="15" type="ORF">GCM10023307_06490</name>
</gene>
<dbReference type="Proteomes" id="UP001499959">
    <property type="component" value="Unassembled WGS sequence"/>
</dbReference>
<evidence type="ECO:0000256" key="9">
    <source>
        <dbReference type="SAM" id="Coils"/>
    </source>
</evidence>
<dbReference type="Pfam" id="PF02895">
    <property type="entry name" value="H-kinase_dim"/>
    <property type="match status" value="1"/>
</dbReference>
<dbReference type="Gene3D" id="1.20.120.160">
    <property type="entry name" value="HPT domain"/>
    <property type="match status" value="4"/>
</dbReference>
<feature type="region of interest" description="Disordered" evidence="10">
    <location>
        <begin position="1814"/>
        <end position="1850"/>
    </location>
</feature>
<dbReference type="Gene3D" id="1.10.287.560">
    <property type="entry name" value="Histidine kinase CheA-like, homodimeric domain"/>
    <property type="match status" value="1"/>
</dbReference>
<dbReference type="SMART" id="SM00073">
    <property type="entry name" value="HPT"/>
    <property type="match status" value="2"/>
</dbReference>
<keyword evidence="16" id="KW-1185">Reference proteome</keyword>
<dbReference type="Pfam" id="PF00072">
    <property type="entry name" value="Response_reg"/>
    <property type="match status" value="1"/>
</dbReference>
<dbReference type="PROSITE" id="PS50110">
    <property type="entry name" value="RESPONSE_REGULATORY"/>
    <property type="match status" value="1"/>
</dbReference>
<organism evidence="15 16">
    <name type="scientific">Lysobacter hankyongensis</name>
    <dbReference type="NCBI Taxonomy" id="1176535"/>
    <lineage>
        <taxon>Bacteria</taxon>
        <taxon>Pseudomonadati</taxon>
        <taxon>Pseudomonadota</taxon>
        <taxon>Gammaproteobacteria</taxon>
        <taxon>Lysobacterales</taxon>
        <taxon>Lysobacteraceae</taxon>
        <taxon>Lysobacter</taxon>
    </lineage>
</organism>
<dbReference type="Pfam" id="PF02518">
    <property type="entry name" value="HATPase_c"/>
    <property type="match status" value="1"/>
</dbReference>
<dbReference type="InterPro" id="IPR037006">
    <property type="entry name" value="CheA-like_homodim_sf"/>
</dbReference>
<evidence type="ECO:0000313" key="15">
    <source>
        <dbReference type="EMBL" id="GAA4784466.1"/>
    </source>
</evidence>
<dbReference type="Pfam" id="PF01584">
    <property type="entry name" value="CheW"/>
    <property type="match status" value="1"/>
</dbReference>
<dbReference type="Pfam" id="PF26379">
    <property type="entry name" value="FimL_2nd"/>
    <property type="match status" value="1"/>
</dbReference>
<dbReference type="SMART" id="SM00448">
    <property type="entry name" value="REC"/>
    <property type="match status" value="1"/>
</dbReference>
<dbReference type="EC" id="2.7.13.3" evidence="2"/>
<evidence type="ECO:0000259" key="12">
    <source>
        <dbReference type="PROSITE" id="PS50110"/>
    </source>
</evidence>
<dbReference type="PROSITE" id="PS50851">
    <property type="entry name" value="CHEW"/>
    <property type="match status" value="1"/>
</dbReference>
<dbReference type="InterPro" id="IPR036641">
    <property type="entry name" value="HPT_dom_sf"/>
</dbReference>